<reference evidence="1 2" key="1">
    <citation type="submission" date="2015-10" db="EMBL/GenBank/DDBJ databases">
        <title>Genome analyses suggest a sexual origin of heterokaryosis in a supposedly ancient asexual fungus.</title>
        <authorList>
            <person name="Ropars J."/>
            <person name="Sedzielewska K."/>
            <person name="Noel J."/>
            <person name="Charron P."/>
            <person name="Farinelli L."/>
            <person name="Marton T."/>
            <person name="Kruger M."/>
            <person name="Pelin A."/>
            <person name="Brachmann A."/>
            <person name="Corradi N."/>
        </authorList>
    </citation>
    <scope>NUCLEOTIDE SEQUENCE [LARGE SCALE GENOMIC DNA]</scope>
    <source>
        <strain evidence="1 2">A4</strain>
    </source>
</reference>
<name>A0A2I1HUZ9_9GLOM</name>
<protein>
    <submittedName>
        <fullName evidence="1">Uncharacterized protein</fullName>
    </submittedName>
</protein>
<keyword evidence="2" id="KW-1185">Reference proteome</keyword>
<gene>
    <name evidence="1" type="ORF">RhiirA4_489636</name>
</gene>
<proteinExistence type="predicted"/>
<sequence length="60" mass="6729">VSTFQSSVSKVPAFLVAHFEGFRLSGYSFQRFSPFWSPISKVPAFLVTSFEGSHLFGHPF</sequence>
<comment type="caution">
    <text evidence="1">The sequence shown here is derived from an EMBL/GenBank/DDBJ whole genome shotgun (WGS) entry which is preliminary data.</text>
</comment>
<evidence type="ECO:0000313" key="2">
    <source>
        <dbReference type="Proteomes" id="UP000234323"/>
    </source>
</evidence>
<dbReference type="AlphaFoldDB" id="A0A2I1HUZ9"/>
<dbReference type="EMBL" id="LLXI01007753">
    <property type="protein sequence ID" value="PKY62689.1"/>
    <property type="molecule type" value="Genomic_DNA"/>
</dbReference>
<evidence type="ECO:0000313" key="1">
    <source>
        <dbReference type="EMBL" id="PKY62689.1"/>
    </source>
</evidence>
<feature type="non-terminal residue" evidence="1">
    <location>
        <position position="1"/>
    </location>
</feature>
<accession>A0A2I1HUZ9</accession>
<dbReference type="Proteomes" id="UP000234323">
    <property type="component" value="Unassembled WGS sequence"/>
</dbReference>
<organism evidence="1 2">
    <name type="scientific">Rhizophagus irregularis</name>
    <dbReference type="NCBI Taxonomy" id="588596"/>
    <lineage>
        <taxon>Eukaryota</taxon>
        <taxon>Fungi</taxon>
        <taxon>Fungi incertae sedis</taxon>
        <taxon>Mucoromycota</taxon>
        <taxon>Glomeromycotina</taxon>
        <taxon>Glomeromycetes</taxon>
        <taxon>Glomerales</taxon>
        <taxon>Glomeraceae</taxon>
        <taxon>Rhizophagus</taxon>
    </lineage>
</organism>